<gene>
    <name evidence="2" type="ORF">ACERK3_15260</name>
</gene>
<sequence>MARYSALNPSFEVPPAFWAAVNVAIGVVSGVSIPSWQERFYLPIGFGLLMALLALLDKRKVMRQIGGDPRLWKQIPSNIRTRYMGRLFVVRLLIVLVPGVLAALAAGLIMGDMTTTQTMEPLRP</sequence>
<proteinExistence type="predicted"/>
<accession>A0ABV4U7Z9</accession>
<evidence type="ECO:0000313" key="3">
    <source>
        <dbReference type="Proteomes" id="UP001575105"/>
    </source>
</evidence>
<reference evidence="2 3" key="1">
    <citation type="submission" date="2024-08" db="EMBL/GenBank/DDBJ databases">
        <title>Whole-genome sequencing of halo(alkali)philic microorganisms from hypersaline lakes.</title>
        <authorList>
            <person name="Sorokin D.Y."/>
            <person name="Merkel A.Y."/>
            <person name="Messina E."/>
            <person name="Yakimov M."/>
        </authorList>
    </citation>
    <scope>NUCLEOTIDE SEQUENCE [LARGE SCALE GENOMIC DNA]</scope>
    <source>
        <strain evidence="2 3">AB-hyl4</strain>
    </source>
</reference>
<dbReference type="EMBL" id="JBGUBD010000010">
    <property type="protein sequence ID" value="MFA9479646.1"/>
    <property type="molecule type" value="Genomic_DNA"/>
</dbReference>
<name>A0ABV4U7Z9_9BACT</name>
<evidence type="ECO:0000313" key="2">
    <source>
        <dbReference type="EMBL" id="MFA9479646.1"/>
    </source>
</evidence>
<dbReference type="RefSeq" id="WP_425346571.1">
    <property type="nucleotide sequence ID" value="NZ_JBGUBD010000010.1"/>
</dbReference>
<evidence type="ECO:0000256" key="1">
    <source>
        <dbReference type="SAM" id="Phobius"/>
    </source>
</evidence>
<dbReference type="Proteomes" id="UP001575105">
    <property type="component" value="Unassembled WGS sequence"/>
</dbReference>
<keyword evidence="1" id="KW-0472">Membrane</keyword>
<comment type="caution">
    <text evidence="2">The sequence shown here is derived from an EMBL/GenBank/DDBJ whole genome shotgun (WGS) entry which is preliminary data.</text>
</comment>
<keyword evidence="1" id="KW-0812">Transmembrane</keyword>
<keyword evidence="1" id="KW-1133">Transmembrane helix</keyword>
<organism evidence="2 3">
    <name type="scientific">Natronomicrosphaera hydrolytica</name>
    <dbReference type="NCBI Taxonomy" id="3242702"/>
    <lineage>
        <taxon>Bacteria</taxon>
        <taxon>Pseudomonadati</taxon>
        <taxon>Planctomycetota</taxon>
        <taxon>Phycisphaerae</taxon>
        <taxon>Phycisphaerales</taxon>
        <taxon>Phycisphaeraceae</taxon>
        <taxon>Natronomicrosphaera</taxon>
    </lineage>
</organism>
<keyword evidence="3" id="KW-1185">Reference proteome</keyword>
<feature type="transmembrane region" description="Helical" evidence="1">
    <location>
        <begin position="40"/>
        <end position="56"/>
    </location>
</feature>
<protein>
    <submittedName>
        <fullName evidence="2">Uncharacterized protein</fullName>
    </submittedName>
</protein>
<feature type="transmembrane region" description="Helical" evidence="1">
    <location>
        <begin position="88"/>
        <end position="110"/>
    </location>
</feature>
<feature type="transmembrane region" description="Helical" evidence="1">
    <location>
        <begin position="16"/>
        <end position="34"/>
    </location>
</feature>